<evidence type="ECO:0000313" key="2">
    <source>
        <dbReference type="Proteomes" id="UP000095651"/>
    </source>
</evidence>
<reference evidence="1 2" key="1">
    <citation type="submission" date="2015-09" db="EMBL/GenBank/DDBJ databases">
        <authorList>
            <consortium name="Pathogen Informatics"/>
        </authorList>
    </citation>
    <scope>NUCLEOTIDE SEQUENCE [LARGE SCALE GENOMIC DNA]</scope>
    <source>
        <strain evidence="1 2">2789STDY5608850</strain>
    </source>
</reference>
<organism evidence="1 2">
    <name type="scientific">Hungatella hathewayi</name>
    <dbReference type="NCBI Taxonomy" id="154046"/>
    <lineage>
        <taxon>Bacteria</taxon>
        <taxon>Bacillati</taxon>
        <taxon>Bacillota</taxon>
        <taxon>Clostridia</taxon>
        <taxon>Lachnospirales</taxon>
        <taxon>Lachnospiraceae</taxon>
        <taxon>Hungatella</taxon>
    </lineage>
</organism>
<accession>A0A174IEF3</accession>
<dbReference type="AlphaFoldDB" id="A0A174IEF3"/>
<protein>
    <submittedName>
        <fullName evidence="1">Phage replication initiation protein</fullName>
    </submittedName>
</protein>
<name>A0A174IEF3_9FIRM</name>
<dbReference type="Proteomes" id="UP000095651">
    <property type="component" value="Unassembled WGS sequence"/>
</dbReference>
<sequence length="267" mass="30643">MANKRMFSKAIIDSDMFLDMPKSAQALYFHLGMRADDDGFLDNAKKIMRSIGASEDDYKILVAKNYIIQMEKGICVITHWWVHNYIQRDRYKETIHLEEKALLTQTETGVYTLDTECVQPVSVSASQIRLDKISIDKINNNIPASADASPSPDVKVKHKYGEYRHVMLTDDEKGKLQAEYGEGMTEKAITFLDEYIEMKGYKAKSHYLAIRKWVINAVKEAEQKDKGRTGKQKTNQFQQFPQREVDYDALVMQGLQDMGDGEHGKEI</sequence>
<dbReference type="EMBL" id="CYZE01000013">
    <property type="protein sequence ID" value="CUO85543.1"/>
    <property type="molecule type" value="Genomic_DNA"/>
</dbReference>
<proteinExistence type="predicted"/>
<evidence type="ECO:0000313" key="1">
    <source>
        <dbReference type="EMBL" id="CUO85543.1"/>
    </source>
</evidence>
<gene>
    <name evidence="1" type="ORF">ERS852407_04180</name>
</gene>